<feature type="region of interest" description="Disordered" evidence="1">
    <location>
        <begin position="361"/>
        <end position="393"/>
    </location>
</feature>
<accession>A0AAD8QF37</accession>
<dbReference type="PANTHER" id="PTHR47481">
    <property type="match status" value="1"/>
</dbReference>
<dbReference type="EMBL" id="JAUUTY010000417">
    <property type="protein sequence ID" value="KAK1601478.1"/>
    <property type="molecule type" value="Genomic_DNA"/>
</dbReference>
<feature type="compositionally biased region" description="Low complexity" evidence="1">
    <location>
        <begin position="567"/>
        <end position="577"/>
    </location>
</feature>
<reference evidence="2" key="1">
    <citation type="submission" date="2023-07" db="EMBL/GenBank/DDBJ databases">
        <title>A chromosome-level genome assembly of Lolium multiflorum.</title>
        <authorList>
            <person name="Chen Y."/>
            <person name="Copetti D."/>
            <person name="Kolliker R."/>
            <person name="Studer B."/>
        </authorList>
    </citation>
    <scope>NUCLEOTIDE SEQUENCE</scope>
    <source>
        <strain evidence="2">02402/16</strain>
        <tissue evidence="2">Leaf</tissue>
    </source>
</reference>
<feature type="compositionally biased region" description="Basic and acidic residues" evidence="1">
    <location>
        <begin position="411"/>
        <end position="423"/>
    </location>
</feature>
<feature type="compositionally biased region" description="Basic and acidic residues" evidence="1">
    <location>
        <begin position="231"/>
        <end position="331"/>
    </location>
</feature>
<evidence type="ECO:0000313" key="2">
    <source>
        <dbReference type="EMBL" id="KAK1601478.1"/>
    </source>
</evidence>
<dbReference type="Proteomes" id="UP001231189">
    <property type="component" value="Unassembled WGS sequence"/>
</dbReference>
<gene>
    <name evidence="2" type="ORF">QYE76_017061</name>
</gene>
<feature type="region of interest" description="Disordered" evidence="1">
    <location>
        <begin position="667"/>
        <end position="697"/>
    </location>
</feature>
<evidence type="ECO:0000313" key="3">
    <source>
        <dbReference type="Proteomes" id="UP001231189"/>
    </source>
</evidence>
<name>A0AAD8QF37_LOLMU</name>
<dbReference type="Pfam" id="PF14223">
    <property type="entry name" value="Retrotran_gag_2"/>
    <property type="match status" value="1"/>
</dbReference>
<keyword evidence="3" id="KW-1185">Reference proteome</keyword>
<organism evidence="2 3">
    <name type="scientific">Lolium multiflorum</name>
    <name type="common">Italian ryegrass</name>
    <name type="synonym">Lolium perenne subsp. multiflorum</name>
    <dbReference type="NCBI Taxonomy" id="4521"/>
    <lineage>
        <taxon>Eukaryota</taxon>
        <taxon>Viridiplantae</taxon>
        <taxon>Streptophyta</taxon>
        <taxon>Embryophyta</taxon>
        <taxon>Tracheophyta</taxon>
        <taxon>Spermatophyta</taxon>
        <taxon>Magnoliopsida</taxon>
        <taxon>Liliopsida</taxon>
        <taxon>Poales</taxon>
        <taxon>Poaceae</taxon>
        <taxon>BOP clade</taxon>
        <taxon>Pooideae</taxon>
        <taxon>Poodae</taxon>
        <taxon>Poeae</taxon>
        <taxon>Poeae Chloroplast Group 2 (Poeae type)</taxon>
        <taxon>Loliodinae</taxon>
        <taxon>Loliinae</taxon>
        <taxon>Lolium</taxon>
    </lineage>
</organism>
<dbReference type="PANTHER" id="PTHR47481:SF31">
    <property type="entry name" value="OS01G0873500 PROTEIN"/>
    <property type="match status" value="1"/>
</dbReference>
<sequence>MASSSTASALAASLGAPPSQKLTRSNFLFWKTLVHPALRGAQVLELLDGTDVAPVKHLEVEDTDKNKQKVANPAYAAWVARDSTVLSWILNSLSPEILAHTIGVDSTAAVWAIITNLCGSRSRSRINQLRGALQSTKKLDMTASVFFAKMKAFASELAAAGKPVEEDEMVGYLVNGLDASYNDVAAAVNGNSDTTIDDLYDQIVAHDMRQEMLSDNVGNVGFTSSANAARRGQDTGRGDRGDRAYGQRWDDRRRDDSDRRRDDGDRRRDDNDRRRDDGARWDDRRRDDGDRRRDDGGGQGRRDGGGQRWDDRRPQQRRDGGYDRRRDDGGRRRGHGCVPTPFVDVTCQICTIHGHPASDCWWRFKKDDSDDEDSGRGKKGANTASYGVDSNWYSDTGATDHITSELNKLTTSEKYKGQDRVHTADGNAPASVSKHSYYDTPPPDDDESPSDAEHSDENLSQNDEETSENSFQQNPAENDELGADSEEDSPATSDLADPEVDPASPAAPAAHSGQQPTHAGSVPWRVYTRRLGQPFPSRDPPAINAPPTAQRPGHQSPSRDPPPAPSPASARQQRSPPLIGQEPGTGSPADPQAAPVSTGSSVPPSAAVVPAARVQTRLQKDQAIAALVKDLNKDFAIKDLGDLHYFLGIEVKKVQNSLLLTQEKNKPRYENPSGRRHAKMRGQESLFRHAAGTGKCP</sequence>
<evidence type="ECO:0000256" key="1">
    <source>
        <dbReference type="SAM" id="MobiDB-lite"/>
    </source>
</evidence>
<dbReference type="AlphaFoldDB" id="A0AAD8QF37"/>
<comment type="caution">
    <text evidence="2">The sequence shown here is derived from an EMBL/GenBank/DDBJ whole genome shotgun (WGS) entry which is preliminary data.</text>
</comment>
<protein>
    <submittedName>
        <fullName evidence="2">Uncharacterized protein</fullName>
    </submittedName>
</protein>
<feature type="region of interest" description="Disordered" evidence="1">
    <location>
        <begin position="219"/>
        <end position="338"/>
    </location>
</feature>
<feature type="compositionally biased region" description="Acidic residues" evidence="1">
    <location>
        <begin position="477"/>
        <end position="489"/>
    </location>
</feature>
<feature type="compositionally biased region" description="Low complexity" evidence="1">
    <location>
        <begin position="593"/>
        <end position="608"/>
    </location>
</feature>
<feature type="region of interest" description="Disordered" evidence="1">
    <location>
        <begin position="411"/>
        <end position="608"/>
    </location>
</feature>
<feature type="compositionally biased region" description="Low complexity" evidence="1">
    <location>
        <begin position="501"/>
        <end position="510"/>
    </location>
</feature>
<proteinExistence type="predicted"/>